<accession>A0ABP9NNB3</accession>
<gene>
    <name evidence="8" type="ORF">GCM10023320_47710</name>
</gene>
<evidence type="ECO:0000256" key="3">
    <source>
        <dbReference type="ARBA" id="ARBA00022519"/>
    </source>
</evidence>
<evidence type="ECO:0000313" key="9">
    <source>
        <dbReference type="Proteomes" id="UP001500804"/>
    </source>
</evidence>
<dbReference type="EMBL" id="BAABJO010000019">
    <property type="protein sequence ID" value="GAA5128570.1"/>
    <property type="molecule type" value="Genomic_DNA"/>
</dbReference>
<evidence type="ECO:0000256" key="7">
    <source>
        <dbReference type="SAM" id="MobiDB-lite"/>
    </source>
</evidence>
<evidence type="ECO:0000256" key="2">
    <source>
        <dbReference type="ARBA" id="ARBA00022475"/>
    </source>
</evidence>
<dbReference type="RefSeq" id="WP_345607529.1">
    <property type="nucleotide sequence ID" value="NZ_BAABJO010000019.1"/>
</dbReference>
<comment type="subcellular location">
    <subcellularLocation>
        <location evidence="1">Cell inner membrane</location>
    </subcellularLocation>
</comment>
<evidence type="ECO:0000313" key="8">
    <source>
        <dbReference type="EMBL" id="GAA5128570.1"/>
    </source>
</evidence>
<keyword evidence="5" id="KW-0472">Membrane</keyword>
<comment type="caution">
    <text evidence="8">The sequence shown here is derived from an EMBL/GenBank/DDBJ whole genome shotgun (WGS) entry which is preliminary data.</text>
</comment>
<dbReference type="NCBIfam" id="NF005919">
    <property type="entry name" value="PRK07920.1"/>
    <property type="match status" value="1"/>
</dbReference>
<organism evidence="8 9">
    <name type="scientific">Pseudonocardia adelaidensis</name>
    <dbReference type="NCBI Taxonomy" id="648754"/>
    <lineage>
        <taxon>Bacteria</taxon>
        <taxon>Bacillati</taxon>
        <taxon>Actinomycetota</taxon>
        <taxon>Actinomycetes</taxon>
        <taxon>Pseudonocardiales</taxon>
        <taxon>Pseudonocardiaceae</taxon>
        <taxon>Pseudonocardia</taxon>
    </lineage>
</organism>
<keyword evidence="6 8" id="KW-0012">Acyltransferase</keyword>
<keyword evidence="3" id="KW-0997">Cell inner membrane</keyword>
<keyword evidence="2" id="KW-1003">Cell membrane</keyword>
<protein>
    <submittedName>
        <fullName evidence="8">Phosphatidylinositol mannoside acyltransferase</fullName>
    </submittedName>
</protein>
<sequence length="322" mass="35200">MSERQRARHGHGAERRRASHRHGAERLDDIRYALAWRLARTLPAGVTGRGFRLAADLAARHGGGPAVGLRRNLARVVPSATPAELDALVRAGLRSYARYWCEMFRLRPGDAPAVHALMDRGMSGTAPFYAAMEDGRGVVFAVPHSGNWDAAGVWVVETLRRLGREPVFTTMAQRLRPESLYRRFLAYREALGFEVVAAEAGTTAHRALTRRLRSGGVVCLVADRDLSGSGVEVSFFDEPARFPAGPARLAALTGAVLMPAYPHFSRDGWLVPISEPVPVDRTPESVAKATQAIADAFACLIARAPQDWHALQPLWTADVESR</sequence>
<dbReference type="InterPro" id="IPR004960">
    <property type="entry name" value="LipA_acyltrans"/>
</dbReference>
<evidence type="ECO:0000256" key="6">
    <source>
        <dbReference type="ARBA" id="ARBA00023315"/>
    </source>
</evidence>
<dbReference type="Pfam" id="PF03279">
    <property type="entry name" value="Lip_A_acyltrans"/>
    <property type="match status" value="1"/>
</dbReference>
<evidence type="ECO:0000256" key="4">
    <source>
        <dbReference type="ARBA" id="ARBA00022679"/>
    </source>
</evidence>
<dbReference type="CDD" id="cd07984">
    <property type="entry name" value="LPLAT_LABLAT-like"/>
    <property type="match status" value="1"/>
</dbReference>
<dbReference type="PANTHER" id="PTHR30606">
    <property type="entry name" value="LIPID A BIOSYNTHESIS LAUROYL ACYLTRANSFERASE"/>
    <property type="match status" value="1"/>
</dbReference>
<evidence type="ECO:0000256" key="1">
    <source>
        <dbReference type="ARBA" id="ARBA00004533"/>
    </source>
</evidence>
<keyword evidence="9" id="KW-1185">Reference proteome</keyword>
<reference evidence="9" key="1">
    <citation type="journal article" date="2019" name="Int. J. Syst. Evol. Microbiol.">
        <title>The Global Catalogue of Microorganisms (GCM) 10K type strain sequencing project: providing services to taxonomists for standard genome sequencing and annotation.</title>
        <authorList>
            <consortium name="The Broad Institute Genomics Platform"/>
            <consortium name="The Broad Institute Genome Sequencing Center for Infectious Disease"/>
            <person name="Wu L."/>
            <person name="Ma J."/>
        </authorList>
    </citation>
    <scope>NUCLEOTIDE SEQUENCE [LARGE SCALE GENOMIC DNA]</scope>
    <source>
        <strain evidence="9">JCM 18302</strain>
    </source>
</reference>
<feature type="region of interest" description="Disordered" evidence="7">
    <location>
        <begin position="1"/>
        <end position="22"/>
    </location>
</feature>
<dbReference type="GO" id="GO:0016746">
    <property type="term" value="F:acyltransferase activity"/>
    <property type="evidence" value="ECO:0007669"/>
    <property type="project" value="UniProtKB-KW"/>
</dbReference>
<dbReference type="PANTHER" id="PTHR30606:SF10">
    <property type="entry name" value="PHOSPHATIDYLINOSITOL MANNOSIDE ACYLTRANSFERASE"/>
    <property type="match status" value="1"/>
</dbReference>
<evidence type="ECO:0000256" key="5">
    <source>
        <dbReference type="ARBA" id="ARBA00023136"/>
    </source>
</evidence>
<name>A0ABP9NNB3_9PSEU</name>
<keyword evidence="4" id="KW-0808">Transferase</keyword>
<dbReference type="Proteomes" id="UP001500804">
    <property type="component" value="Unassembled WGS sequence"/>
</dbReference>
<proteinExistence type="predicted"/>